<evidence type="ECO:0000313" key="4">
    <source>
        <dbReference type="Proteomes" id="UP000481583"/>
    </source>
</evidence>
<feature type="chain" id="PRO_5026064042" evidence="1">
    <location>
        <begin position="27"/>
        <end position="162"/>
    </location>
</feature>
<reference evidence="3 4" key="1">
    <citation type="submission" date="2020-02" db="EMBL/GenBank/DDBJ databases">
        <title>Whole-genome analyses of novel actinobacteria.</title>
        <authorList>
            <person name="Sahin N."/>
        </authorList>
    </citation>
    <scope>NUCLEOTIDE SEQUENCE [LARGE SCALE GENOMIC DNA]</scope>
    <source>
        <strain evidence="3 4">A7024</strain>
    </source>
</reference>
<dbReference type="SUPFAM" id="SSF51261">
    <property type="entry name" value="Duplicated hybrid motif"/>
    <property type="match status" value="1"/>
</dbReference>
<dbReference type="PANTHER" id="PTHR21666">
    <property type="entry name" value="PEPTIDASE-RELATED"/>
    <property type="match status" value="1"/>
</dbReference>
<dbReference type="Gene3D" id="2.70.70.10">
    <property type="entry name" value="Glucose Permease (Domain IIA)"/>
    <property type="match status" value="1"/>
</dbReference>
<evidence type="ECO:0000313" key="3">
    <source>
        <dbReference type="EMBL" id="NGN65350.1"/>
    </source>
</evidence>
<evidence type="ECO:0000256" key="1">
    <source>
        <dbReference type="SAM" id="SignalP"/>
    </source>
</evidence>
<dbReference type="CDD" id="cd12797">
    <property type="entry name" value="M23_peptidase"/>
    <property type="match status" value="1"/>
</dbReference>
<dbReference type="PANTHER" id="PTHR21666:SF270">
    <property type="entry name" value="MUREIN HYDROLASE ACTIVATOR ENVC"/>
    <property type="match status" value="1"/>
</dbReference>
<organism evidence="3 4">
    <name type="scientific">Streptomyces coryli</name>
    <dbReference type="NCBI Taxonomy" id="1128680"/>
    <lineage>
        <taxon>Bacteria</taxon>
        <taxon>Bacillati</taxon>
        <taxon>Actinomycetota</taxon>
        <taxon>Actinomycetes</taxon>
        <taxon>Kitasatosporales</taxon>
        <taxon>Streptomycetaceae</taxon>
        <taxon>Streptomyces</taxon>
    </lineage>
</organism>
<gene>
    <name evidence="3" type="ORF">G5C51_15775</name>
</gene>
<dbReference type="InterPro" id="IPR016047">
    <property type="entry name" value="M23ase_b-sheet_dom"/>
</dbReference>
<comment type="caution">
    <text evidence="3">The sequence shown here is derived from an EMBL/GenBank/DDBJ whole genome shotgun (WGS) entry which is preliminary data.</text>
</comment>
<feature type="signal peptide" evidence="1">
    <location>
        <begin position="1"/>
        <end position="26"/>
    </location>
</feature>
<keyword evidence="4" id="KW-1185">Reference proteome</keyword>
<keyword evidence="1" id="KW-0732">Signal</keyword>
<name>A0A6G4U0R7_9ACTN</name>
<accession>A0A6G4U0R7</accession>
<dbReference type="Pfam" id="PF01551">
    <property type="entry name" value="Peptidase_M23"/>
    <property type="match status" value="1"/>
</dbReference>
<evidence type="ECO:0000259" key="2">
    <source>
        <dbReference type="Pfam" id="PF01551"/>
    </source>
</evidence>
<sequence>MSKRAKFTAAGVGVAIALTGAGVANAAPSWVSPVSDPYTFTGQYNQGGARWAAKHSGQDFAAPTGTKVHSAHGGTVVEAGWGGAYGNNIVIKHAEGVYTQYGHLSKINVSLGQKVSTNQVIGLIGTTGNSTGPHLHFEVRTTPYYGSAVNPIVFLQNKGVKF</sequence>
<dbReference type="RefSeq" id="WP_165237691.1">
    <property type="nucleotide sequence ID" value="NZ_JAAKZV010000059.1"/>
</dbReference>
<feature type="domain" description="M23ase beta-sheet core" evidence="2">
    <location>
        <begin position="54"/>
        <end position="151"/>
    </location>
</feature>
<protein>
    <submittedName>
        <fullName evidence="3">M23 family metallopeptidase</fullName>
    </submittedName>
</protein>
<dbReference type="Proteomes" id="UP000481583">
    <property type="component" value="Unassembled WGS sequence"/>
</dbReference>
<dbReference type="FunFam" id="2.70.70.10:FF:000013">
    <property type="entry name" value="Peptidase family M23"/>
    <property type="match status" value="1"/>
</dbReference>
<dbReference type="InterPro" id="IPR050570">
    <property type="entry name" value="Cell_wall_metabolism_enzyme"/>
</dbReference>
<dbReference type="InterPro" id="IPR011055">
    <property type="entry name" value="Dup_hybrid_motif"/>
</dbReference>
<dbReference type="EMBL" id="JAAKZV010000059">
    <property type="protein sequence ID" value="NGN65350.1"/>
    <property type="molecule type" value="Genomic_DNA"/>
</dbReference>
<dbReference type="AlphaFoldDB" id="A0A6G4U0R7"/>
<proteinExistence type="predicted"/>
<dbReference type="GO" id="GO:0004222">
    <property type="term" value="F:metalloendopeptidase activity"/>
    <property type="evidence" value="ECO:0007669"/>
    <property type="project" value="TreeGrafter"/>
</dbReference>